<dbReference type="AlphaFoldDB" id="A0A183C9T6"/>
<proteinExistence type="predicted"/>
<feature type="region of interest" description="Disordered" evidence="1">
    <location>
        <begin position="89"/>
        <end position="108"/>
    </location>
</feature>
<feature type="compositionally biased region" description="Basic and acidic residues" evidence="1">
    <location>
        <begin position="138"/>
        <end position="156"/>
    </location>
</feature>
<reference evidence="3" key="3">
    <citation type="submission" date="2016-06" db="UniProtKB">
        <authorList>
            <consortium name="WormBaseParasite"/>
        </authorList>
    </citation>
    <scope>IDENTIFICATION</scope>
</reference>
<dbReference type="WBParaSite" id="GPLIN_000963400">
    <property type="protein sequence ID" value="GPLIN_000963400"/>
    <property type="gene ID" value="GPLIN_000963400"/>
</dbReference>
<reference evidence="2" key="1">
    <citation type="submission" date="2013-12" db="EMBL/GenBank/DDBJ databases">
        <authorList>
            <person name="Aslett M."/>
        </authorList>
    </citation>
    <scope>NUCLEOTIDE SEQUENCE [LARGE SCALE GENOMIC DNA]</scope>
    <source>
        <strain evidence="2">Lindley</strain>
    </source>
</reference>
<evidence type="ECO:0000256" key="1">
    <source>
        <dbReference type="SAM" id="MobiDB-lite"/>
    </source>
</evidence>
<dbReference type="Proteomes" id="UP000050741">
    <property type="component" value="Unassembled WGS sequence"/>
</dbReference>
<accession>A0A183C9T6</accession>
<feature type="region of interest" description="Disordered" evidence="1">
    <location>
        <begin position="133"/>
        <end position="159"/>
    </location>
</feature>
<name>A0A183C9T6_GLOPA</name>
<protein>
    <submittedName>
        <fullName evidence="3">Reverse transcriptase domain-containing protein</fullName>
    </submittedName>
</protein>
<keyword evidence="2" id="KW-1185">Reference proteome</keyword>
<reference evidence="2" key="2">
    <citation type="submission" date="2014-05" db="EMBL/GenBank/DDBJ databases">
        <title>The genome and life-stage specific transcriptomes of Globodera pallida elucidate key aspects of plant parasitism by a cyst nematode.</title>
        <authorList>
            <person name="Cotton J.A."/>
            <person name="Lilley C.J."/>
            <person name="Jones L.M."/>
            <person name="Kikuchi T."/>
            <person name="Reid A.J."/>
            <person name="Thorpe P."/>
            <person name="Tsai I.J."/>
            <person name="Beasley H."/>
            <person name="Blok V."/>
            <person name="Cock P.J.A."/>
            <person name="Van den Akker S.E."/>
            <person name="Holroyd N."/>
            <person name="Hunt M."/>
            <person name="Mantelin S."/>
            <person name="Naghra H."/>
            <person name="Pain A."/>
            <person name="Palomares-Rius J.E."/>
            <person name="Zarowiecki M."/>
            <person name="Berriman M."/>
            <person name="Jones J.T."/>
            <person name="Urwin P.E."/>
        </authorList>
    </citation>
    <scope>NUCLEOTIDE SEQUENCE [LARGE SCALE GENOMIC DNA]</scope>
    <source>
        <strain evidence="2">Lindley</strain>
    </source>
</reference>
<evidence type="ECO:0000313" key="2">
    <source>
        <dbReference type="Proteomes" id="UP000050741"/>
    </source>
</evidence>
<organism evidence="2 3">
    <name type="scientific">Globodera pallida</name>
    <name type="common">Potato cyst nematode worm</name>
    <name type="synonym">Heterodera pallida</name>
    <dbReference type="NCBI Taxonomy" id="36090"/>
    <lineage>
        <taxon>Eukaryota</taxon>
        <taxon>Metazoa</taxon>
        <taxon>Ecdysozoa</taxon>
        <taxon>Nematoda</taxon>
        <taxon>Chromadorea</taxon>
        <taxon>Rhabditida</taxon>
        <taxon>Tylenchina</taxon>
        <taxon>Tylenchomorpha</taxon>
        <taxon>Tylenchoidea</taxon>
        <taxon>Heteroderidae</taxon>
        <taxon>Heteroderinae</taxon>
        <taxon>Globodera</taxon>
    </lineage>
</organism>
<feature type="compositionally biased region" description="Low complexity" evidence="1">
    <location>
        <begin position="95"/>
        <end position="108"/>
    </location>
</feature>
<sequence>MESKIPKASTDQNPFTRRHNAILDRLVKAFKPPPSKITRVNQTVPGFNEAIRPNLLAVDEEKKTALIVDVAMPFENRYEAFERCRQGKRQNTKPWRSTTARRVSRSSWRPLSSNHLAAGTAQRIYAESTKIGPALSPADEKPGTKEAAEQLGDRGLDTPNPLNLVVPQNLQHEGAEIGGQLRKIIVFATPSVLNVLDN</sequence>
<evidence type="ECO:0000313" key="3">
    <source>
        <dbReference type="WBParaSite" id="GPLIN_000963400"/>
    </source>
</evidence>